<dbReference type="AlphaFoldDB" id="A0A051U3J8"/>
<dbReference type="PATRIC" id="fig|1324261.3.peg.2205"/>
<feature type="transmembrane region" description="Helical" evidence="1">
    <location>
        <begin position="150"/>
        <end position="170"/>
    </location>
</feature>
<dbReference type="HOGENOM" id="CLU_099729_0_0_11"/>
<feature type="transmembrane region" description="Helical" evidence="1">
    <location>
        <begin position="20"/>
        <end position="38"/>
    </location>
</feature>
<keyword evidence="1" id="KW-0812">Transmembrane</keyword>
<keyword evidence="1" id="KW-1133">Transmembrane helix</keyword>
<keyword evidence="3" id="KW-1185">Reference proteome</keyword>
<comment type="caution">
    <text evidence="2">The sequence shown here is derived from an EMBL/GenBank/DDBJ whole genome shotgun (WGS) entry which is preliminary data.</text>
</comment>
<evidence type="ECO:0000313" key="3">
    <source>
        <dbReference type="Proteomes" id="UP000025947"/>
    </source>
</evidence>
<dbReference type="InterPro" id="IPR056926">
    <property type="entry name" value="FLQE3_permease"/>
</dbReference>
<proteinExistence type="predicted"/>
<feature type="transmembrane region" description="Helical" evidence="1">
    <location>
        <begin position="50"/>
        <end position="69"/>
    </location>
</feature>
<dbReference type="RefSeq" id="WP_044485035.1">
    <property type="nucleotide sequence ID" value="NZ_KK328284.1"/>
</dbReference>
<evidence type="ECO:0000313" key="2">
    <source>
        <dbReference type="EMBL" id="KBZ63478.1"/>
    </source>
</evidence>
<protein>
    <submittedName>
        <fullName evidence="2">Fluoroquinolones export permease</fullName>
    </submittedName>
</protein>
<reference evidence="2 3" key="1">
    <citation type="submission" date="2014-04" db="EMBL/GenBank/DDBJ databases">
        <title>The Genome Sequence of Mycobacterium tuberculosis TKK-01-0051.</title>
        <authorList>
            <consortium name="The Broad Institute Genomics Platform"/>
            <consortium name="The Broad Institute Genome Sequencing Center for Infectious Disease"/>
            <person name="Earl A.M."/>
            <person name="Cohen K."/>
            <person name="Pym A."/>
            <person name="Bishai W."/>
            <person name="Maharaj K."/>
            <person name="Desjardins C."/>
            <person name="Abeel T."/>
            <person name="Young S."/>
            <person name="Zeng Q."/>
            <person name="Gargeya S."/>
            <person name="Abouelleil A."/>
            <person name="Alvarado L."/>
            <person name="Chapman S.B."/>
            <person name="Gainer-Dewar J."/>
            <person name="Goldberg J."/>
            <person name="Griggs A."/>
            <person name="Gujja S."/>
            <person name="Hansen M."/>
            <person name="Howarth C."/>
            <person name="Imamovic A."/>
            <person name="Larimer J."/>
            <person name="Murphy C."/>
            <person name="Naylor J."/>
            <person name="Pearson M."/>
            <person name="Poon T.W."/>
            <person name="Priest M."/>
            <person name="Roberts A."/>
            <person name="Saif S."/>
            <person name="Shea T."/>
            <person name="Sykes S."/>
            <person name="Wortman J."/>
            <person name="Nusbaum C."/>
            <person name="Birren B."/>
        </authorList>
    </citation>
    <scope>NUCLEOTIDE SEQUENCE [LARGE SCALE GENOMIC DNA]</scope>
    <source>
        <strain evidence="2 3">TKK-01-0051</strain>
    </source>
</reference>
<gene>
    <name evidence="2" type="ORF">K875_02184</name>
</gene>
<keyword evidence="1" id="KW-0472">Membrane</keyword>
<dbReference type="Pfam" id="PF24686">
    <property type="entry name" value="FLQE3_permease"/>
    <property type="match status" value="1"/>
</dbReference>
<evidence type="ECO:0000256" key="1">
    <source>
        <dbReference type="SAM" id="Phobius"/>
    </source>
</evidence>
<dbReference type="EMBL" id="JLXW01000006">
    <property type="protein sequence ID" value="KBZ63478.1"/>
    <property type="molecule type" value="Genomic_DNA"/>
</dbReference>
<sequence length="236" mass="25810">MRRLRQAVRLELSLQVRQRFLPAAIFSGLIWLAVLLPMPEHLRRVAEPYVLSGDTTIIGFFFVAGTVFFEKQERTLSAVVATPLRFGEYLAAKLAVLLLVSLAVAIVVVSVAHGPSYHLLPMVLGVALGTLLMLLVGFISSLPFASISDWFLAATFPLAVMNLPVAYYSGLWPNPVLYVIPTQGPLLLLGAAFDQLRLTPWQVGYAIIYPVVGVAALWRAADAMFARYVLAQAGGW</sequence>
<feature type="transmembrane region" description="Helical" evidence="1">
    <location>
        <begin position="203"/>
        <end position="221"/>
    </location>
</feature>
<name>A0A051U3J8_9MYCO</name>
<feature type="transmembrane region" description="Helical" evidence="1">
    <location>
        <begin position="90"/>
        <end position="112"/>
    </location>
</feature>
<organism evidence="2 3">
    <name type="scientific">Mycobacterium [tuberculosis] TKK-01-0051</name>
    <dbReference type="NCBI Taxonomy" id="1324261"/>
    <lineage>
        <taxon>Bacteria</taxon>
        <taxon>Bacillati</taxon>
        <taxon>Actinomycetota</taxon>
        <taxon>Actinomycetes</taxon>
        <taxon>Mycobacteriales</taxon>
        <taxon>Mycobacteriaceae</taxon>
        <taxon>Mycobacterium</taxon>
        <taxon>Mycobacterium avium complex (MAC)</taxon>
    </lineage>
</organism>
<feature type="transmembrane region" description="Helical" evidence="1">
    <location>
        <begin position="118"/>
        <end position="138"/>
    </location>
</feature>
<dbReference type="Proteomes" id="UP000025947">
    <property type="component" value="Unassembled WGS sequence"/>
</dbReference>
<accession>A0A051U3J8</accession>